<sequence length="100" mass="11155">MTGDIAATTVSHVATVEYVAGVSLLRGGAVNLLRADWYNASPVKMLLRRRHRHFTTATRDDSRKEMCGGAVDLLLGGLVYLRRDISSSLQQHRQRCSGRW</sequence>
<protein>
    <submittedName>
        <fullName evidence="1">Uncharacterized protein</fullName>
    </submittedName>
</protein>
<dbReference type="EMBL" id="CACTIH010005430">
    <property type="protein sequence ID" value="CAA2992027.1"/>
    <property type="molecule type" value="Genomic_DNA"/>
</dbReference>
<keyword evidence="2" id="KW-1185">Reference proteome</keyword>
<comment type="caution">
    <text evidence="1">The sequence shown here is derived from an EMBL/GenBank/DDBJ whole genome shotgun (WGS) entry which is preliminary data.</text>
</comment>
<accession>A0A8S0SJ72</accession>
<proteinExistence type="predicted"/>
<evidence type="ECO:0000313" key="2">
    <source>
        <dbReference type="Proteomes" id="UP000594638"/>
    </source>
</evidence>
<dbReference type="Proteomes" id="UP000594638">
    <property type="component" value="Unassembled WGS sequence"/>
</dbReference>
<organism evidence="1 2">
    <name type="scientific">Olea europaea subsp. europaea</name>
    <dbReference type="NCBI Taxonomy" id="158383"/>
    <lineage>
        <taxon>Eukaryota</taxon>
        <taxon>Viridiplantae</taxon>
        <taxon>Streptophyta</taxon>
        <taxon>Embryophyta</taxon>
        <taxon>Tracheophyta</taxon>
        <taxon>Spermatophyta</taxon>
        <taxon>Magnoliopsida</taxon>
        <taxon>eudicotyledons</taxon>
        <taxon>Gunneridae</taxon>
        <taxon>Pentapetalae</taxon>
        <taxon>asterids</taxon>
        <taxon>lamiids</taxon>
        <taxon>Lamiales</taxon>
        <taxon>Oleaceae</taxon>
        <taxon>Oleeae</taxon>
        <taxon>Olea</taxon>
    </lineage>
</organism>
<reference evidence="1 2" key="1">
    <citation type="submission" date="2019-12" db="EMBL/GenBank/DDBJ databases">
        <authorList>
            <person name="Alioto T."/>
            <person name="Alioto T."/>
            <person name="Gomez Garrido J."/>
        </authorList>
    </citation>
    <scope>NUCLEOTIDE SEQUENCE [LARGE SCALE GENOMIC DNA]</scope>
</reference>
<gene>
    <name evidence="1" type="ORF">OLEA9_A027632</name>
</gene>
<dbReference type="AlphaFoldDB" id="A0A8S0SJ72"/>
<dbReference type="Gramene" id="OE9A027632T1">
    <property type="protein sequence ID" value="OE9A027632C1"/>
    <property type="gene ID" value="OE9A027632"/>
</dbReference>
<name>A0A8S0SJ72_OLEEU</name>
<evidence type="ECO:0000313" key="1">
    <source>
        <dbReference type="EMBL" id="CAA2992027.1"/>
    </source>
</evidence>